<evidence type="ECO:0000259" key="1">
    <source>
        <dbReference type="PROSITE" id="PS50828"/>
    </source>
</evidence>
<dbReference type="Gene3D" id="3.30.1370.110">
    <property type="match status" value="1"/>
</dbReference>
<proteinExistence type="predicted"/>
<dbReference type="Proteomes" id="UP001203297">
    <property type="component" value="Unassembled WGS sequence"/>
</dbReference>
<dbReference type="InterPro" id="IPR036063">
    <property type="entry name" value="Smr_dom_sf"/>
</dbReference>
<dbReference type="PANTHER" id="PTHR47417:SF1">
    <property type="entry name" value="SMR DOMAIN-CONTAINING PROTEIN YPL199C"/>
    <property type="match status" value="1"/>
</dbReference>
<keyword evidence="3" id="KW-1185">Reference proteome</keyword>
<evidence type="ECO:0000313" key="3">
    <source>
        <dbReference type="Proteomes" id="UP001203297"/>
    </source>
</evidence>
<reference evidence="2" key="1">
    <citation type="journal article" date="2022" name="New Phytol.">
        <title>Evolutionary transition to the ectomycorrhizal habit in the genomes of a hyperdiverse lineage of mushroom-forming fungi.</title>
        <authorList>
            <person name="Looney B."/>
            <person name="Miyauchi S."/>
            <person name="Morin E."/>
            <person name="Drula E."/>
            <person name="Courty P.E."/>
            <person name="Kohler A."/>
            <person name="Kuo A."/>
            <person name="LaButti K."/>
            <person name="Pangilinan J."/>
            <person name="Lipzen A."/>
            <person name="Riley R."/>
            <person name="Andreopoulos W."/>
            <person name="He G."/>
            <person name="Johnson J."/>
            <person name="Nolan M."/>
            <person name="Tritt A."/>
            <person name="Barry K.W."/>
            <person name="Grigoriev I.V."/>
            <person name="Nagy L.G."/>
            <person name="Hibbett D."/>
            <person name="Henrissat B."/>
            <person name="Matheny P.B."/>
            <person name="Labbe J."/>
            <person name="Martin F.M."/>
        </authorList>
    </citation>
    <scope>NUCLEOTIDE SEQUENCE</scope>
    <source>
        <strain evidence="2">BPL690</strain>
    </source>
</reference>
<dbReference type="PANTHER" id="PTHR47417">
    <property type="entry name" value="SMR DOMAIN-CONTAINING PROTEIN YPL199C"/>
    <property type="match status" value="1"/>
</dbReference>
<comment type="caution">
    <text evidence="2">The sequence shown here is derived from an EMBL/GenBank/DDBJ whole genome shotgun (WGS) entry which is preliminary data.</text>
</comment>
<name>A0AAD4M899_9AGAM</name>
<dbReference type="PROSITE" id="PS50828">
    <property type="entry name" value="SMR"/>
    <property type="match status" value="1"/>
</dbReference>
<accession>A0AAD4M899</accession>
<dbReference type="AlphaFoldDB" id="A0AAD4M899"/>
<dbReference type="Pfam" id="PF01713">
    <property type="entry name" value="Smr"/>
    <property type="match status" value="1"/>
</dbReference>
<protein>
    <recommendedName>
        <fullName evidence="1">Smr domain-containing protein</fullName>
    </recommendedName>
</protein>
<organism evidence="2 3">
    <name type="scientific">Multifurca ochricompacta</name>
    <dbReference type="NCBI Taxonomy" id="376703"/>
    <lineage>
        <taxon>Eukaryota</taxon>
        <taxon>Fungi</taxon>
        <taxon>Dikarya</taxon>
        <taxon>Basidiomycota</taxon>
        <taxon>Agaricomycotina</taxon>
        <taxon>Agaricomycetes</taxon>
        <taxon>Russulales</taxon>
        <taxon>Russulaceae</taxon>
        <taxon>Multifurca</taxon>
    </lineage>
</organism>
<evidence type="ECO:0000313" key="2">
    <source>
        <dbReference type="EMBL" id="KAI0305661.1"/>
    </source>
</evidence>
<sequence length="94" mass="10411">MHVCLAHNLQIEERTIDVHRLKTREAIRKAEIAIRDALAAGDTRLRVICGSGNHSLGKIPSLKLALVAAMEQHRIETEVDPYNPGVLNIKLPIS</sequence>
<dbReference type="InterPro" id="IPR053020">
    <property type="entry name" value="Smr_domain_protein"/>
</dbReference>
<dbReference type="SUPFAM" id="SSF160443">
    <property type="entry name" value="SMR domain-like"/>
    <property type="match status" value="1"/>
</dbReference>
<dbReference type="EMBL" id="WTXG01000005">
    <property type="protein sequence ID" value="KAI0305661.1"/>
    <property type="molecule type" value="Genomic_DNA"/>
</dbReference>
<feature type="domain" description="Smr" evidence="1">
    <location>
        <begin position="16"/>
        <end position="92"/>
    </location>
</feature>
<dbReference type="InterPro" id="IPR002625">
    <property type="entry name" value="Smr_dom"/>
</dbReference>
<dbReference type="SMART" id="SM00463">
    <property type="entry name" value="SMR"/>
    <property type="match status" value="1"/>
</dbReference>
<gene>
    <name evidence="2" type="ORF">B0F90DRAFT_1624750</name>
</gene>